<evidence type="ECO:0000256" key="5">
    <source>
        <dbReference type="ARBA" id="ARBA00022801"/>
    </source>
</evidence>
<feature type="domain" description="Peptidase M16 N-terminal" evidence="10">
    <location>
        <begin position="42"/>
        <end position="186"/>
    </location>
</feature>
<sequence length="463" mass="52402">MKPVYCKTFSIIALLMISQYWVASPLSANPHEYILENGLKLVVKEDHRSPVVVSLLMYKAGSVDETNGVTGVAHVLEHMMFKGTEKIPGGEFSKRIAAAGGRDNAFTSRDYTGYFQQLHKDFLPLSMELEADRMQNLKLTEEEFSKEIKVVMEERRLRTDDQARSLLFEKMLATAYQSHPYRRPVIGWMNDLENMTVEDAQTWYDRWYTPNNAVLVITGDVNPGEVKTLAQRYYGKIPARPVLSLDKRKPQTEPPQLGIKRITVKAPAELPYLLMGYHTPVIHDPDEDWEPFALEVLESILDGHASARLNKSLVRGLQIANSVSASYTATGRGQSMFLLGGTPSPGKTAEELEQAFRTEIKQMIENKVTDEELNRVKAQVIASQVYQLDSIFAQTMQIGRLESIGLSYRDIDLILEKLQTVTADQIRMVAEKYFDDDRLTVAVLEPQPLEHKEPGKVSEGLRH</sequence>
<evidence type="ECO:0000259" key="10">
    <source>
        <dbReference type="Pfam" id="PF00675"/>
    </source>
</evidence>
<evidence type="ECO:0000256" key="4">
    <source>
        <dbReference type="ARBA" id="ARBA00022723"/>
    </source>
</evidence>
<dbReference type="Pfam" id="PF05193">
    <property type="entry name" value="Peptidase_M16_C"/>
    <property type="match status" value="1"/>
</dbReference>
<evidence type="ECO:0000256" key="2">
    <source>
        <dbReference type="ARBA" id="ARBA00007261"/>
    </source>
</evidence>
<evidence type="ECO:0000259" key="11">
    <source>
        <dbReference type="Pfam" id="PF05193"/>
    </source>
</evidence>
<feature type="chain" id="PRO_5011629120" evidence="9">
    <location>
        <begin position="24"/>
        <end position="463"/>
    </location>
</feature>
<dbReference type="InterPro" id="IPR001431">
    <property type="entry name" value="Pept_M16_Zn_BS"/>
</dbReference>
<dbReference type="Pfam" id="PF00675">
    <property type="entry name" value="Peptidase_M16"/>
    <property type="match status" value="1"/>
</dbReference>
<proteinExistence type="inferred from homology"/>
<accession>A0A1H9Y5X8</accession>
<dbReference type="Proteomes" id="UP000199345">
    <property type="component" value="Unassembled WGS sequence"/>
</dbReference>
<evidence type="ECO:0000256" key="8">
    <source>
        <dbReference type="RuleBase" id="RU004447"/>
    </source>
</evidence>
<dbReference type="GO" id="GO:0006508">
    <property type="term" value="P:proteolysis"/>
    <property type="evidence" value="ECO:0007669"/>
    <property type="project" value="UniProtKB-KW"/>
</dbReference>
<dbReference type="InterPro" id="IPR050626">
    <property type="entry name" value="Peptidase_M16"/>
</dbReference>
<keyword evidence="4" id="KW-0479">Metal-binding</keyword>
<dbReference type="InterPro" id="IPR007863">
    <property type="entry name" value="Peptidase_M16_C"/>
</dbReference>
<dbReference type="PANTHER" id="PTHR43690">
    <property type="entry name" value="NARDILYSIN"/>
    <property type="match status" value="1"/>
</dbReference>
<dbReference type="EMBL" id="FOIA01000001">
    <property type="protein sequence ID" value="SES64210.1"/>
    <property type="molecule type" value="Genomic_DNA"/>
</dbReference>
<gene>
    <name evidence="12" type="ORF">SAMN05216326_10193</name>
</gene>
<feature type="signal peptide" evidence="9">
    <location>
        <begin position="1"/>
        <end position="23"/>
    </location>
</feature>
<evidence type="ECO:0000256" key="3">
    <source>
        <dbReference type="ARBA" id="ARBA00022670"/>
    </source>
</evidence>
<keyword evidence="9" id="KW-0732">Signal</keyword>
<comment type="cofactor">
    <cofactor evidence="1">
        <name>Zn(2+)</name>
        <dbReference type="ChEBI" id="CHEBI:29105"/>
    </cofactor>
</comment>
<keyword evidence="6" id="KW-0862">Zinc</keyword>
<dbReference type="PANTHER" id="PTHR43690:SF17">
    <property type="entry name" value="PROTEIN YHJJ"/>
    <property type="match status" value="1"/>
</dbReference>
<feature type="domain" description="Peptidase M16 C-terminal" evidence="11">
    <location>
        <begin position="194"/>
        <end position="379"/>
    </location>
</feature>
<protein>
    <submittedName>
        <fullName evidence="12">Zinc protease</fullName>
    </submittedName>
</protein>
<reference evidence="13" key="1">
    <citation type="submission" date="2016-10" db="EMBL/GenBank/DDBJ databases">
        <authorList>
            <person name="Varghese N."/>
            <person name="Submissions S."/>
        </authorList>
    </citation>
    <scope>NUCLEOTIDE SEQUENCE [LARGE SCALE GENOMIC DNA]</scope>
    <source>
        <strain evidence="13">Nm71</strain>
    </source>
</reference>
<dbReference type="PROSITE" id="PS00143">
    <property type="entry name" value="INSULINASE"/>
    <property type="match status" value="1"/>
</dbReference>
<dbReference type="RefSeq" id="WP_090655301.1">
    <property type="nucleotide sequence ID" value="NZ_FOIA01000001.1"/>
</dbReference>
<keyword evidence="5" id="KW-0378">Hydrolase</keyword>
<evidence type="ECO:0000256" key="1">
    <source>
        <dbReference type="ARBA" id="ARBA00001947"/>
    </source>
</evidence>
<dbReference type="OrthoDB" id="9811314at2"/>
<dbReference type="GO" id="GO:0046872">
    <property type="term" value="F:metal ion binding"/>
    <property type="evidence" value="ECO:0007669"/>
    <property type="project" value="UniProtKB-KW"/>
</dbReference>
<evidence type="ECO:0000313" key="13">
    <source>
        <dbReference type="Proteomes" id="UP000199345"/>
    </source>
</evidence>
<dbReference type="GO" id="GO:0004222">
    <property type="term" value="F:metalloendopeptidase activity"/>
    <property type="evidence" value="ECO:0007669"/>
    <property type="project" value="InterPro"/>
</dbReference>
<evidence type="ECO:0000256" key="6">
    <source>
        <dbReference type="ARBA" id="ARBA00022833"/>
    </source>
</evidence>
<dbReference type="InterPro" id="IPR011765">
    <property type="entry name" value="Pept_M16_N"/>
</dbReference>
<evidence type="ECO:0000313" key="12">
    <source>
        <dbReference type="EMBL" id="SES64210.1"/>
    </source>
</evidence>
<name>A0A1H9Y5X8_9PROT</name>
<comment type="similarity">
    <text evidence="2 8">Belongs to the peptidase M16 family.</text>
</comment>
<dbReference type="SUPFAM" id="SSF63411">
    <property type="entry name" value="LuxS/MPP-like metallohydrolase"/>
    <property type="match status" value="2"/>
</dbReference>
<keyword evidence="3 12" id="KW-0645">Protease</keyword>
<evidence type="ECO:0000256" key="9">
    <source>
        <dbReference type="SAM" id="SignalP"/>
    </source>
</evidence>
<dbReference type="InterPro" id="IPR011249">
    <property type="entry name" value="Metalloenz_LuxS/M16"/>
</dbReference>
<dbReference type="Gene3D" id="3.30.830.10">
    <property type="entry name" value="Metalloenzyme, LuxS/M16 peptidase-like"/>
    <property type="match status" value="2"/>
</dbReference>
<keyword evidence="7" id="KW-0482">Metalloprotease</keyword>
<evidence type="ECO:0000256" key="7">
    <source>
        <dbReference type="ARBA" id="ARBA00023049"/>
    </source>
</evidence>
<dbReference type="AlphaFoldDB" id="A0A1H9Y5X8"/>
<organism evidence="12 13">
    <name type="scientific">Nitrosomonas marina</name>
    <dbReference type="NCBI Taxonomy" id="917"/>
    <lineage>
        <taxon>Bacteria</taxon>
        <taxon>Pseudomonadati</taxon>
        <taxon>Pseudomonadota</taxon>
        <taxon>Betaproteobacteria</taxon>
        <taxon>Nitrosomonadales</taxon>
        <taxon>Nitrosomonadaceae</taxon>
        <taxon>Nitrosomonas</taxon>
    </lineage>
</organism>
<keyword evidence="13" id="KW-1185">Reference proteome</keyword>